<accession>A0A8G1QW85</accession>
<sequence length="88" mass="9441">MAQHDSRGLREKIISVETDYGGLSSADGSILLLEKVGPGAGGQRGLFDSRLPRSNHNAMEQSVDRTDPPRGMIGNLAPVGWDRGCFCN</sequence>
<evidence type="ECO:0000313" key="2">
    <source>
        <dbReference type="EMBL" id="RAH55018.1"/>
    </source>
</evidence>
<proteinExistence type="predicted"/>
<dbReference type="GeneID" id="37164105"/>
<dbReference type="RefSeq" id="XP_025512940.1">
    <property type="nucleotide sequence ID" value="XM_025660703.1"/>
</dbReference>
<protein>
    <submittedName>
        <fullName evidence="2">Uncharacterized protein</fullName>
    </submittedName>
</protein>
<organism evidence="2 3">
    <name type="scientific">Aspergillus piperis CBS 112811</name>
    <dbReference type="NCBI Taxonomy" id="1448313"/>
    <lineage>
        <taxon>Eukaryota</taxon>
        <taxon>Fungi</taxon>
        <taxon>Dikarya</taxon>
        <taxon>Ascomycota</taxon>
        <taxon>Pezizomycotina</taxon>
        <taxon>Eurotiomycetes</taxon>
        <taxon>Eurotiomycetidae</taxon>
        <taxon>Eurotiales</taxon>
        <taxon>Aspergillaceae</taxon>
        <taxon>Aspergillus</taxon>
        <taxon>Aspergillus subgen. Circumdati</taxon>
    </lineage>
</organism>
<keyword evidence="3" id="KW-1185">Reference proteome</keyword>
<reference evidence="2 3" key="1">
    <citation type="submission" date="2018-02" db="EMBL/GenBank/DDBJ databases">
        <title>The genomes of Aspergillus section Nigri reveals drivers in fungal speciation.</title>
        <authorList>
            <consortium name="DOE Joint Genome Institute"/>
            <person name="Vesth T.C."/>
            <person name="Nybo J."/>
            <person name="Theobald S."/>
            <person name="Brandl J."/>
            <person name="Frisvad J.C."/>
            <person name="Nielsen K.F."/>
            <person name="Lyhne E.K."/>
            <person name="Kogle M.E."/>
            <person name="Kuo A."/>
            <person name="Riley R."/>
            <person name="Clum A."/>
            <person name="Nolan M."/>
            <person name="Lipzen A."/>
            <person name="Salamov A."/>
            <person name="Henrissat B."/>
            <person name="Wiebenga A."/>
            <person name="De vries R.P."/>
            <person name="Grigoriev I.V."/>
            <person name="Mortensen U.H."/>
            <person name="Andersen M.R."/>
            <person name="Baker S.E."/>
        </authorList>
    </citation>
    <scope>NUCLEOTIDE SEQUENCE [LARGE SCALE GENOMIC DNA]</scope>
    <source>
        <strain evidence="2 3">CBS 112811</strain>
    </source>
</reference>
<evidence type="ECO:0000256" key="1">
    <source>
        <dbReference type="SAM" id="MobiDB-lite"/>
    </source>
</evidence>
<feature type="region of interest" description="Disordered" evidence="1">
    <location>
        <begin position="43"/>
        <end position="75"/>
    </location>
</feature>
<dbReference type="AlphaFoldDB" id="A0A8G1QW85"/>
<dbReference type="EMBL" id="KZ825070">
    <property type="protein sequence ID" value="RAH55018.1"/>
    <property type="molecule type" value="Genomic_DNA"/>
</dbReference>
<evidence type="ECO:0000313" key="3">
    <source>
        <dbReference type="Proteomes" id="UP000249526"/>
    </source>
</evidence>
<dbReference type="Proteomes" id="UP000249526">
    <property type="component" value="Unassembled WGS sequence"/>
</dbReference>
<name>A0A8G1QW85_9EURO</name>
<gene>
    <name evidence="2" type="ORF">BO85DRAFT_451918</name>
</gene>